<dbReference type="PROSITE" id="PS50041">
    <property type="entry name" value="C_TYPE_LECTIN_2"/>
    <property type="match status" value="1"/>
</dbReference>
<feature type="compositionally biased region" description="Basic residues" evidence="8">
    <location>
        <begin position="41"/>
        <end position="50"/>
    </location>
</feature>
<dbReference type="Proteomes" id="UP000694381">
    <property type="component" value="Unassembled WGS sequence"/>
</dbReference>
<dbReference type="PANTHER" id="PTHR22800:SF256">
    <property type="entry name" value="KILLER CELL LECTIN-LIKE RECEPTOR SUBFAMILY E MEMBER 1"/>
    <property type="match status" value="1"/>
</dbReference>
<comment type="subcellular location">
    <subcellularLocation>
        <location evidence="1">Cell membrane</location>
        <topology evidence="1">Single-pass type II membrane protein</topology>
    </subcellularLocation>
</comment>
<dbReference type="InterPro" id="IPR050919">
    <property type="entry name" value="NKG2/CD94_NK_receptors"/>
</dbReference>
<dbReference type="InterPro" id="IPR001304">
    <property type="entry name" value="C-type_lectin-like"/>
</dbReference>
<organism evidence="11 12">
    <name type="scientific">Nannospalax galili</name>
    <name type="common">Northern Israeli blind subterranean mole rat</name>
    <name type="synonym">Spalax galili</name>
    <dbReference type="NCBI Taxonomy" id="1026970"/>
    <lineage>
        <taxon>Eukaryota</taxon>
        <taxon>Metazoa</taxon>
        <taxon>Chordata</taxon>
        <taxon>Craniata</taxon>
        <taxon>Vertebrata</taxon>
        <taxon>Euteleostomi</taxon>
        <taxon>Mammalia</taxon>
        <taxon>Eutheria</taxon>
        <taxon>Euarchontoglires</taxon>
        <taxon>Glires</taxon>
        <taxon>Rodentia</taxon>
        <taxon>Myomorpha</taxon>
        <taxon>Muroidea</taxon>
        <taxon>Spalacidae</taxon>
        <taxon>Spalacinae</taxon>
        <taxon>Nannospalax</taxon>
    </lineage>
</organism>
<reference evidence="11" key="2">
    <citation type="submission" date="2025-09" db="UniProtKB">
        <authorList>
            <consortium name="Ensembl"/>
        </authorList>
    </citation>
    <scope>IDENTIFICATION</scope>
</reference>
<accession>A0A8C6R813</accession>
<gene>
    <name evidence="11" type="primary">LOC103729805</name>
</gene>
<evidence type="ECO:0000256" key="9">
    <source>
        <dbReference type="SAM" id="Phobius"/>
    </source>
</evidence>
<sequence length="227" mass="26363">MNEETTAFSTLNENSQMQTAKNSRKNKFCSNELSFKGEKQKHCKRRKKHKNPAEDVTGEEDYSPPWRRISGVLGVLCLLLMAAAVVVAVLTANSSSESTSSAVQQKGPHHHPCPKNWVWFRCRCYYFSKEALTWRESQRACSSVNSSLIKINREEMDFFTLKHFFWVGVYYNGTSKQWLWENDLAQPSDMFCLHEFHIQQLCLSFKSKDLCLAENCKIKQTYICKKH</sequence>
<keyword evidence="5 9" id="KW-1133">Transmembrane helix</keyword>
<dbReference type="InterPro" id="IPR033992">
    <property type="entry name" value="NKR-like_CTLD"/>
</dbReference>
<evidence type="ECO:0000256" key="4">
    <source>
        <dbReference type="ARBA" id="ARBA00022968"/>
    </source>
</evidence>
<keyword evidence="7" id="KW-0325">Glycoprotein</keyword>
<feature type="region of interest" description="Disordered" evidence="8">
    <location>
        <begin position="1"/>
        <end position="61"/>
    </location>
</feature>
<evidence type="ECO:0000256" key="3">
    <source>
        <dbReference type="ARBA" id="ARBA00022734"/>
    </source>
</evidence>
<dbReference type="CDD" id="cd03593">
    <property type="entry name" value="CLECT_NK_receptors_like"/>
    <property type="match status" value="1"/>
</dbReference>
<dbReference type="InterPro" id="IPR016186">
    <property type="entry name" value="C-type_lectin-like/link_sf"/>
</dbReference>
<evidence type="ECO:0000256" key="7">
    <source>
        <dbReference type="ARBA" id="ARBA00023180"/>
    </source>
</evidence>
<reference evidence="11" key="1">
    <citation type="submission" date="2025-08" db="UniProtKB">
        <authorList>
            <consortium name="Ensembl"/>
        </authorList>
    </citation>
    <scope>IDENTIFICATION</scope>
</reference>
<dbReference type="SMART" id="SM00034">
    <property type="entry name" value="CLECT"/>
    <property type="match status" value="1"/>
</dbReference>
<keyword evidence="3" id="KW-0430">Lectin</keyword>
<evidence type="ECO:0000256" key="6">
    <source>
        <dbReference type="ARBA" id="ARBA00023136"/>
    </source>
</evidence>
<evidence type="ECO:0000259" key="10">
    <source>
        <dbReference type="PROSITE" id="PS50041"/>
    </source>
</evidence>
<dbReference type="GO" id="GO:0032729">
    <property type="term" value="P:positive regulation of type II interferon production"/>
    <property type="evidence" value="ECO:0007669"/>
    <property type="project" value="Ensembl"/>
</dbReference>
<feature type="transmembrane region" description="Helical" evidence="9">
    <location>
        <begin position="72"/>
        <end position="92"/>
    </location>
</feature>
<dbReference type="PANTHER" id="PTHR22800">
    <property type="entry name" value="C-TYPE LECTIN PROTEINS"/>
    <property type="match status" value="1"/>
</dbReference>
<name>A0A8C6R813_NANGA</name>
<keyword evidence="6 9" id="KW-0472">Membrane</keyword>
<dbReference type="OMA" id="HHPCPEN"/>
<dbReference type="GO" id="GO:0030246">
    <property type="term" value="F:carbohydrate binding"/>
    <property type="evidence" value="ECO:0007669"/>
    <property type="project" value="UniProtKB-KW"/>
</dbReference>
<dbReference type="InterPro" id="IPR016187">
    <property type="entry name" value="CTDL_fold"/>
</dbReference>
<dbReference type="GO" id="GO:0002223">
    <property type="term" value="P:stimulatory C-type lectin receptor signaling pathway"/>
    <property type="evidence" value="ECO:0007669"/>
    <property type="project" value="Ensembl"/>
</dbReference>
<dbReference type="GO" id="GO:0030101">
    <property type="term" value="P:natural killer cell activation"/>
    <property type="evidence" value="ECO:0007669"/>
    <property type="project" value="Ensembl"/>
</dbReference>
<dbReference type="GO" id="GO:0004888">
    <property type="term" value="F:transmembrane signaling receptor activity"/>
    <property type="evidence" value="ECO:0007669"/>
    <property type="project" value="Ensembl"/>
</dbReference>
<dbReference type="GO" id="GO:0042802">
    <property type="term" value="F:identical protein binding"/>
    <property type="evidence" value="ECO:0007669"/>
    <property type="project" value="Ensembl"/>
</dbReference>
<evidence type="ECO:0000256" key="8">
    <source>
        <dbReference type="SAM" id="MobiDB-lite"/>
    </source>
</evidence>
<proteinExistence type="predicted"/>
<protein>
    <submittedName>
        <fullName evidence="11">Killer cell lectin-like receptor family E member 1</fullName>
    </submittedName>
</protein>
<dbReference type="AlphaFoldDB" id="A0A8C6R813"/>
<evidence type="ECO:0000256" key="2">
    <source>
        <dbReference type="ARBA" id="ARBA00022692"/>
    </source>
</evidence>
<dbReference type="Pfam" id="PF00059">
    <property type="entry name" value="Lectin_C"/>
    <property type="match status" value="1"/>
</dbReference>
<dbReference type="SUPFAM" id="SSF56436">
    <property type="entry name" value="C-type lectin-like"/>
    <property type="match status" value="1"/>
</dbReference>
<dbReference type="Ensembl" id="ENSNGAT00000019960.1">
    <property type="protein sequence ID" value="ENSNGAP00000014370.1"/>
    <property type="gene ID" value="ENSNGAG00000015692.1"/>
</dbReference>
<feature type="compositionally biased region" description="Polar residues" evidence="8">
    <location>
        <begin position="1"/>
        <end position="21"/>
    </location>
</feature>
<dbReference type="GO" id="GO:0009897">
    <property type="term" value="C:external side of plasma membrane"/>
    <property type="evidence" value="ECO:0007669"/>
    <property type="project" value="Ensembl"/>
</dbReference>
<dbReference type="GO" id="GO:0045954">
    <property type="term" value="P:positive regulation of natural killer cell mediated cytotoxicity"/>
    <property type="evidence" value="ECO:0007669"/>
    <property type="project" value="Ensembl"/>
</dbReference>
<keyword evidence="2 9" id="KW-0812">Transmembrane</keyword>
<dbReference type="GeneTree" id="ENSGT00940000164373"/>
<dbReference type="Gene3D" id="3.10.100.10">
    <property type="entry name" value="Mannose-Binding Protein A, subunit A"/>
    <property type="match status" value="1"/>
</dbReference>
<evidence type="ECO:0000256" key="1">
    <source>
        <dbReference type="ARBA" id="ARBA00004401"/>
    </source>
</evidence>
<evidence type="ECO:0000256" key="5">
    <source>
        <dbReference type="ARBA" id="ARBA00022989"/>
    </source>
</evidence>
<keyword evidence="12" id="KW-1185">Reference proteome</keyword>
<evidence type="ECO:0000313" key="11">
    <source>
        <dbReference type="Ensembl" id="ENSNGAP00000014370.1"/>
    </source>
</evidence>
<keyword evidence="4" id="KW-0735">Signal-anchor</keyword>
<feature type="domain" description="C-type lectin" evidence="10">
    <location>
        <begin position="120"/>
        <end position="225"/>
    </location>
</feature>
<evidence type="ECO:0000313" key="12">
    <source>
        <dbReference type="Proteomes" id="UP000694381"/>
    </source>
</evidence>